<feature type="compositionally biased region" description="Basic and acidic residues" evidence="1">
    <location>
        <begin position="123"/>
        <end position="135"/>
    </location>
</feature>
<organism evidence="2 3">
    <name type="scientific">Ceratopteris richardii</name>
    <name type="common">Triangle waterfern</name>
    <dbReference type="NCBI Taxonomy" id="49495"/>
    <lineage>
        <taxon>Eukaryota</taxon>
        <taxon>Viridiplantae</taxon>
        <taxon>Streptophyta</taxon>
        <taxon>Embryophyta</taxon>
        <taxon>Tracheophyta</taxon>
        <taxon>Polypodiopsida</taxon>
        <taxon>Polypodiidae</taxon>
        <taxon>Polypodiales</taxon>
        <taxon>Pteridineae</taxon>
        <taxon>Pteridaceae</taxon>
        <taxon>Parkerioideae</taxon>
        <taxon>Ceratopteris</taxon>
    </lineage>
</organism>
<dbReference type="PANTHER" id="PTHR13359">
    <property type="entry name" value="39S RIBOSOMAL PROTEIN L40, MITOCHONDRIAL"/>
    <property type="match status" value="1"/>
</dbReference>
<sequence>MALSLRRLFKNLHLGYVEEMKKLSELGPLSMQAYPYAKASKDEDVKKKKKKKEKKKEKKKSARTSEEGVRDRVRFDDLVTKALNAPSPVRHVTQKERTREQEMEKYGLMTKERQIELDQIKAREKAKEKEKKGKGAEGVSAEDNDMPNLTKEEGMRLAKEYSRLLMREDRKLHAGETIRLRLKNEAIAALPSHLQAAARIPDMTPFPPLSPATLTPPIPGFTYEFTSGNVEDQL</sequence>
<gene>
    <name evidence="2" type="ORF">KP509_16G078900</name>
</gene>
<dbReference type="GO" id="GO:0005762">
    <property type="term" value="C:mitochondrial large ribosomal subunit"/>
    <property type="evidence" value="ECO:0007669"/>
    <property type="project" value="InterPro"/>
</dbReference>
<dbReference type="EMBL" id="CM035421">
    <property type="protein sequence ID" value="KAH7388504.1"/>
    <property type="molecule type" value="Genomic_DNA"/>
</dbReference>
<feature type="region of interest" description="Disordered" evidence="1">
    <location>
        <begin position="34"/>
        <end position="111"/>
    </location>
</feature>
<accession>A0A8T2T4S7</accession>
<name>A0A8T2T4S7_CERRI</name>
<proteinExistence type="predicted"/>
<reference evidence="2" key="1">
    <citation type="submission" date="2021-08" db="EMBL/GenBank/DDBJ databases">
        <title>WGS assembly of Ceratopteris richardii.</title>
        <authorList>
            <person name="Marchant D.B."/>
            <person name="Chen G."/>
            <person name="Jenkins J."/>
            <person name="Shu S."/>
            <person name="Leebens-Mack J."/>
            <person name="Grimwood J."/>
            <person name="Schmutz J."/>
            <person name="Soltis P."/>
            <person name="Soltis D."/>
            <person name="Chen Z.-H."/>
        </authorList>
    </citation>
    <scope>NUCLEOTIDE SEQUENCE</scope>
    <source>
        <strain evidence="2">Whitten #5841</strain>
        <tissue evidence="2">Leaf</tissue>
    </source>
</reference>
<keyword evidence="3" id="KW-1185">Reference proteome</keyword>
<evidence type="ECO:0000313" key="3">
    <source>
        <dbReference type="Proteomes" id="UP000825935"/>
    </source>
</evidence>
<evidence type="ECO:0000256" key="1">
    <source>
        <dbReference type="SAM" id="MobiDB-lite"/>
    </source>
</evidence>
<dbReference type="AlphaFoldDB" id="A0A8T2T4S7"/>
<evidence type="ECO:0000313" key="2">
    <source>
        <dbReference type="EMBL" id="KAH7388504.1"/>
    </source>
</evidence>
<dbReference type="InterPro" id="IPR039145">
    <property type="entry name" value="Ribosomal_mL40_metazoa/plant"/>
</dbReference>
<feature type="compositionally biased region" description="Basic residues" evidence="1">
    <location>
        <begin position="47"/>
        <end position="62"/>
    </location>
</feature>
<comment type="caution">
    <text evidence="2">The sequence shown here is derived from an EMBL/GenBank/DDBJ whole genome shotgun (WGS) entry which is preliminary data.</text>
</comment>
<dbReference type="PANTHER" id="PTHR13359:SF2">
    <property type="entry name" value="LARGE RIBOSOMAL SUBUNIT PROTEIN ML40"/>
    <property type="match status" value="1"/>
</dbReference>
<protein>
    <submittedName>
        <fullName evidence="2">Uncharacterized protein</fullName>
    </submittedName>
</protein>
<feature type="region of interest" description="Disordered" evidence="1">
    <location>
        <begin position="123"/>
        <end position="153"/>
    </location>
</feature>
<feature type="compositionally biased region" description="Basic and acidic residues" evidence="1">
    <location>
        <begin position="93"/>
        <end position="111"/>
    </location>
</feature>
<dbReference type="Proteomes" id="UP000825935">
    <property type="component" value="Chromosome 16"/>
</dbReference>
<feature type="compositionally biased region" description="Basic and acidic residues" evidence="1">
    <location>
        <begin position="63"/>
        <end position="79"/>
    </location>
</feature>
<dbReference type="OrthoDB" id="64875at2759"/>
<dbReference type="OMA" id="YHLIQRC"/>